<dbReference type="Proteomes" id="UP001177021">
    <property type="component" value="Unassembled WGS sequence"/>
</dbReference>
<proteinExistence type="predicted"/>
<organism evidence="1 2">
    <name type="scientific">Trifolium pratense</name>
    <name type="common">Red clover</name>
    <dbReference type="NCBI Taxonomy" id="57577"/>
    <lineage>
        <taxon>Eukaryota</taxon>
        <taxon>Viridiplantae</taxon>
        <taxon>Streptophyta</taxon>
        <taxon>Embryophyta</taxon>
        <taxon>Tracheophyta</taxon>
        <taxon>Spermatophyta</taxon>
        <taxon>Magnoliopsida</taxon>
        <taxon>eudicotyledons</taxon>
        <taxon>Gunneridae</taxon>
        <taxon>Pentapetalae</taxon>
        <taxon>rosids</taxon>
        <taxon>fabids</taxon>
        <taxon>Fabales</taxon>
        <taxon>Fabaceae</taxon>
        <taxon>Papilionoideae</taxon>
        <taxon>50 kb inversion clade</taxon>
        <taxon>NPAAA clade</taxon>
        <taxon>Hologalegina</taxon>
        <taxon>IRL clade</taxon>
        <taxon>Trifolieae</taxon>
        <taxon>Trifolium</taxon>
    </lineage>
</organism>
<keyword evidence="2" id="KW-1185">Reference proteome</keyword>
<name>A0ACB0KD25_TRIPR</name>
<evidence type="ECO:0000313" key="1">
    <source>
        <dbReference type="EMBL" id="CAJ2653477.1"/>
    </source>
</evidence>
<accession>A0ACB0KD25</accession>
<gene>
    <name evidence="1" type="ORF">MILVUS5_LOCUS20820</name>
</gene>
<protein>
    <submittedName>
        <fullName evidence="1">Uncharacterized protein</fullName>
    </submittedName>
</protein>
<reference evidence="1" key="1">
    <citation type="submission" date="2023-10" db="EMBL/GenBank/DDBJ databases">
        <authorList>
            <person name="Rodriguez Cubillos JULIANA M."/>
            <person name="De Vega J."/>
        </authorList>
    </citation>
    <scope>NUCLEOTIDE SEQUENCE</scope>
</reference>
<dbReference type="EMBL" id="CASHSV030000206">
    <property type="protein sequence ID" value="CAJ2653477.1"/>
    <property type="molecule type" value="Genomic_DNA"/>
</dbReference>
<evidence type="ECO:0000313" key="2">
    <source>
        <dbReference type="Proteomes" id="UP001177021"/>
    </source>
</evidence>
<comment type="caution">
    <text evidence="1">The sequence shown here is derived from an EMBL/GenBank/DDBJ whole genome shotgun (WGS) entry which is preliminary data.</text>
</comment>
<sequence>MIRFFSFMVVFLLCVESSYTMKVVDVDIICKNVADNPSFCLTLLKPKQGADLVTLGQYTIDVARIKLTNTINLIKKLISQSGSDPKAKDHYEYCLSRFGAEGGAFSRILDSEKCLKNGDYFGFGGEVDRIIADYSSCITGDSPSDPPYPDKSLLPKYAGIFLDVVEIMLAISFFLPT</sequence>